<sequence>MGKTKISISLSETSIDNALNDLREYKADFIRKTKIFQERIASALAHEAETGFNGAVLEDFTDGSQVMGNVDVSVDTRGDITVVVANGEDAVWIEFGAGVYHNGSPGTSPHPKGTELGLTIGSYGKGYGKKKAWGYFDGAELKVTHGTPASMPMAKAVTKICNDIVTIAREVFG</sequence>
<organism evidence="1">
    <name type="scientific">Siphoviridae sp. ct5d86</name>
    <dbReference type="NCBI Taxonomy" id="2827561"/>
    <lineage>
        <taxon>Viruses</taxon>
        <taxon>Duplodnaviria</taxon>
        <taxon>Heunggongvirae</taxon>
        <taxon>Uroviricota</taxon>
        <taxon>Caudoviricetes</taxon>
    </lineage>
</organism>
<dbReference type="EMBL" id="BK015875">
    <property type="protein sequence ID" value="DAD71050.1"/>
    <property type="molecule type" value="Genomic_DNA"/>
</dbReference>
<accession>A0A8S5LMC3</accession>
<name>A0A8S5LMC3_9CAUD</name>
<proteinExistence type="predicted"/>
<evidence type="ECO:0000313" key="1">
    <source>
        <dbReference type="EMBL" id="DAD71050.1"/>
    </source>
</evidence>
<protein>
    <submittedName>
        <fullName evidence="1">Uncharacterized protein</fullName>
    </submittedName>
</protein>
<reference evidence="1" key="1">
    <citation type="journal article" date="2021" name="Proc. Natl. Acad. Sci. U.S.A.">
        <title>A Catalog of Tens of Thousands of Viruses from Human Metagenomes Reveals Hidden Associations with Chronic Diseases.</title>
        <authorList>
            <person name="Tisza M.J."/>
            <person name="Buck C.B."/>
        </authorList>
    </citation>
    <scope>NUCLEOTIDE SEQUENCE</scope>
    <source>
        <strain evidence="1">Ct5d86</strain>
    </source>
</reference>